<dbReference type="Gene3D" id="3.80.10.10">
    <property type="entry name" value="Ribonuclease Inhibitor"/>
    <property type="match status" value="3"/>
</dbReference>
<name>A0A1Y1ILE9_KLENI</name>
<dbReference type="SUPFAM" id="SSF52047">
    <property type="entry name" value="RNI-like"/>
    <property type="match status" value="1"/>
</dbReference>
<proteinExistence type="predicted"/>
<reference evidence="2 3" key="1">
    <citation type="journal article" date="2014" name="Nat. Commun.">
        <title>Klebsormidium flaccidum genome reveals primary factors for plant terrestrial adaptation.</title>
        <authorList>
            <person name="Hori K."/>
            <person name="Maruyama F."/>
            <person name="Fujisawa T."/>
            <person name="Togashi T."/>
            <person name="Yamamoto N."/>
            <person name="Seo M."/>
            <person name="Sato S."/>
            <person name="Yamada T."/>
            <person name="Mori H."/>
            <person name="Tajima N."/>
            <person name="Moriyama T."/>
            <person name="Ikeuchi M."/>
            <person name="Watanabe M."/>
            <person name="Wada H."/>
            <person name="Kobayashi K."/>
            <person name="Saito M."/>
            <person name="Masuda T."/>
            <person name="Sasaki-Sekimoto Y."/>
            <person name="Mashiguchi K."/>
            <person name="Awai K."/>
            <person name="Shimojima M."/>
            <person name="Masuda S."/>
            <person name="Iwai M."/>
            <person name="Nobusawa T."/>
            <person name="Narise T."/>
            <person name="Kondo S."/>
            <person name="Saito H."/>
            <person name="Sato R."/>
            <person name="Murakawa M."/>
            <person name="Ihara Y."/>
            <person name="Oshima-Yamada Y."/>
            <person name="Ohtaka K."/>
            <person name="Satoh M."/>
            <person name="Sonobe K."/>
            <person name="Ishii M."/>
            <person name="Ohtani R."/>
            <person name="Kanamori-Sato M."/>
            <person name="Honoki R."/>
            <person name="Miyazaki D."/>
            <person name="Mochizuki H."/>
            <person name="Umetsu J."/>
            <person name="Higashi K."/>
            <person name="Shibata D."/>
            <person name="Kamiya Y."/>
            <person name="Sato N."/>
            <person name="Nakamura Y."/>
            <person name="Tabata S."/>
            <person name="Ida S."/>
            <person name="Kurokawa K."/>
            <person name="Ohta H."/>
        </authorList>
    </citation>
    <scope>NUCLEOTIDE SEQUENCE [LARGE SCALE GENOMIC DNA]</scope>
    <source>
        <strain evidence="2 3">NIES-2285</strain>
    </source>
</reference>
<dbReference type="STRING" id="105231.A0A1Y1ILE9"/>
<dbReference type="Proteomes" id="UP000054558">
    <property type="component" value="Unassembled WGS sequence"/>
</dbReference>
<feature type="region of interest" description="Disordered" evidence="1">
    <location>
        <begin position="1121"/>
        <end position="1147"/>
    </location>
</feature>
<feature type="compositionally biased region" description="Basic and acidic residues" evidence="1">
    <location>
        <begin position="1135"/>
        <end position="1145"/>
    </location>
</feature>
<dbReference type="PANTHER" id="PTHR46601:SF1">
    <property type="entry name" value="ADF-H DOMAIN-CONTAINING PROTEIN"/>
    <property type="match status" value="1"/>
</dbReference>
<dbReference type="InterPro" id="IPR001611">
    <property type="entry name" value="Leu-rich_rpt"/>
</dbReference>
<protein>
    <submittedName>
        <fullName evidence="2">Uncharacterized protein</fullName>
    </submittedName>
</protein>
<dbReference type="Pfam" id="PF13516">
    <property type="entry name" value="LRR_6"/>
    <property type="match status" value="3"/>
</dbReference>
<evidence type="ECO:0000313" key="2">
    <source>
        <dbReference type="EMBL" id="GAQ89961.1"/>
    </source>
</evidence>
<feature type="region of interest" description="Disordered" evidence="1">
    <location>
        <begin position="393"/>
        <end position="421"/>
    </location>
</feature>
<dbReference type="AlphaFoldDB" id="A0A1Y1ILE9"/>
<gene>
    <name evidence="2" type="ORF">KFL_005820050</name>
</gene>
<dbReference type="InterPro" id="IPR032675">
    <property type="entry name" value="LRR_dom_sf"/>
</dbReference>
<evidence type="ECO:0000256" key="1">
    <source>
        <dbReference type="SAM" id="MobiDB-lite"/>
    </source>
</evidence>
<sequence>MFFLAASAEMLDEVGKRESGKKSRECAFGSGESGSQSDAWNLDSAVTGIAHSCTKLRALLLHDCGAPTELSDHGLDGLTSAPCARTLTTLDLSFCEGVSDAGLLNVARRCPGLTELTLACLKVTSAHDVSTAGGLTSAGIAHVLAQCTKLTSCAELNNRSLKAIARAGVALKVLRISGCDRVTDKGLRSLGKLRGGQLEELVIQRAGLGNLRKKAFLKGAPWPKLHTLAISECDYVGNGTMNSIALHCSALTSLEAGAGFCMSGVALSDVLDGCEKLEKLMLFRNDFLIRLDSGLPCPTLRQLDISDCPLRAEDFRTLAVRCPNLENVDVSGNEHLDGEGLMALAQGCKRLALLDVRILGSARLAYDVLASLRFGAFAGSAVAAEAQAETQAAARADHRRSMNRVYQQESRKRKAEELEIGQPDESAEPLCERRKRAIVRKNALAVAQSLRGRTNEDQAEILNGTFGHAVLESARGMAGMPSKKKMAVRTLVFEQTARALQSLTSRGTHSADETAARHAILAASTGSPVTRQRLQRAYSKVLRQPRTKVATAISRRGQLDRGGGFWALTKRARRKDGISEAIKELVIAYWARKTRVSPNRKDVVRHRTAPNRYDTHPAHLLEISQAELYQKFQEDHPEVKIGERSFEVLKPWFVRKLKDRNVCCCKYDVEMRYLLDALRRVRMTRHEQCKCGCNLCRPSPADMSCQIHKKDYNSVSAFCEELMCPKPEGSDKHKPECISGKCGLCGFERKFATCPVELDASAPLVKYKSFQYVVVLDKNGQPIKDRDGRDKKRIKEVMVESSPSELFSALGAKVPPFLQHTFRVKWQDKQFRELLDTFPVGTVVSVIDFAENYSFEQQDEIQSMHWHSDQITILVHITYRHKQLEIDGVESTAENRQIARETVFYISDDKQHDTHFVQHCLVKKHAAEMKERGIKVEEHRVFSDGAASQFKSRRAFYFVARYPGLTAVKMEWYFFESGHGKGEHDGAGAVVKSALRKWQLVRDGESQMTSAAEAVRLLTERLSSAAPTSFASRAALREGVSRKFVFIGEDEVDRSVPYECKQIPGTRSFHAVRGAGGRNATTLFHRQLACFCGPCFEGKFEDCESTAYAGDWVQVELQPSQLPLPDDLDDDDDDAPRFGGDDHNELPNLLEPGDFFAMAAESENEPYFLGQCTRGSPPTS</sequence>
<dbReference type="EMBL" id="DF237531">
    <property type="protein sequence ID" value="GAQ89961.1"/>
    <property type="molecule type" value="Genomic_DNA"/>
</dbReference>
<dbReference type="InterPro" id="IPR006553">
    <property type="entry name" value="Leu-rich_rpt_Cys-con_subtyp"/>
</dbReference>
<keyword evidence="3" id="KW-1185">Reference proteome</keyword>
<dbReference type="OrthoDB" id="5983328at2759"/>
<organism evidence="2 3">
    <name type="scientific">Klebsormidium nitens</name>
    <name type="common">Green alga</name>
    <name type="synonym">Ulothrix nitens</name>
    <dbReference type="NCBI Taxonomy" id="105231"/>
    <lineage>
        <taxon>Eukaryota</taxon>
        <taxon>Viridiplantae</taxon>
        <taxon>Streptophyta</taxon>
        <taxon>Klebsormidiophyceae</taxon>
        <taxon>Klebsormidiales</taxon>
        <taxon>Klebsormidiaceae</taxon>
        <taxon>Klebsormidium</taxon>
    </lineage>
</organism>
<accession>A0A1Y1ILE9</accession>
<dbReference type="SMART" id="SM00367">
    <property type="entry name" value="LRR_CC"/>
    <property type="match status" value="6"/>
</dbReference>
<dbReference type="PANTHER" id="PTHR46601">
    <property type="entry name" value="ULP_PROTEASE DOMAIN-CONTAINING PROTEIN"/>
    <property type="match status" value="1"/>
</dbReference>
<evidence type="ECO:0000313" key="3">
    <source>
        <dbReference type="Proteomes" id="UP000054558"/>
    </source>
</evidence>